<dbReference type="InterPro" id="IPR050091">
    <property type="entry name" value="PKS_NRPS_Biosynth_Enz"/>
</dbReference>
<dbReference type="Gene3D" id="3.30.70.3290">
    <property type="match status" value="1"/>
</dbReference>
<evidence type="ECO:0000313" key="5">
    <source>
        <dbReference type="EMBL" id="MBB4277668.1"/>
    </source>
</evidence>
<feature type="region of interest" description="N-terminal hotdog fold" evidence="2">
    <location>
        <begin position="442"/>
        <end position="571"/>
    </location>
</feature>
<dbReference type="Gene3D" id="3.10.129.110">
    <property type="entry name" value="Polyketide synthase dehydratase"/>
    <property type="match status" value="1"/>
</dbReference>
<dbReference type="Proteomes" id="UP000533641">
    <property type="component" value="Unassembled WGS sequence"/>
</dbReference>
<dbReference type="Gene3D" id="3.40.366.10">
    <property type="entry name" value="Malonyl-Coenzyme A Acyl Carrier Protein, domain 2"/>
    <property type="match status" value="1"/>
</dbReference>
<keyword evidence="1 5" id="KW-0808">Transferase</keyword>
<dbReference type="Pfam" id="PF00550">
    <property type="entry name" value="PP-binding"/>
    <property type="match status" value="1"/>
</dbReference>
<dbReference type="Gene3D" id="3.40.50.1820">
    <property type="entry name" value="alpha/beta hydrolase"/>
    <property type="match status" value="1"/>
</dbReference>
<evidence type="ECO:0000313" key="6">
    <source>
        <dbReference type="Proteomes" id="UP000533641"/>
    </source>
</evidence>
<evidence type="ECO:0000256" key="1">
    <source>
        <dbReference type="ARBA" id="ARBA00022679"/>
    </source>
</evidence>
<evidence type="ECO:0000259" key="4">
    <source>
        <dbReference type="PROSITE" id="PS52019"/>
    </source>
</evidence>
<sequence length="1060" mass="114058">MTDASSPIFPLSARSARAFDASAAALKEFLLSGINFREPDLVETMSRGRRHFSACRGVVYESKGSYNVRYGEPMMQLPDGQSSSNLIWTFPGQGMQLNWDIIGQLKGIGVFRDHFNQILDGLRTRLGARLFTEKIGSFLPKTGNSGSVSARSNTIHDQGLVFAVELSLSALWLSCGIRPAGVVGHSVGEIAAAVSAGVLALDEALDLIVVRSVEMERVPEKGFMCQVDASAELLQAPLLKFGLEVACKNCLNRTVVAGPEAAFEVLETYCSDNRLRYHRLNVANAFHSEIMAPASQALRDRAPVLTPETPLIPIFPTCSAQTVEPFTRDYWATQMRSCVDFIAAVERVLDRIEAPIFLEVGLGQALSTFTRATAGHNAQAAFGVVSGIGGPGNLVAGKIADLFAAGYAVPWHKLNKTERGLLVPMPTYRFSQFEIASTAVRMQVTEQYTMSLPPLGRGSIRKTTVFEISPQKTEWLKEHRINGAYVVPGAGILAMIFEFLLDLGSATDNQLNNVVFEAPLVFNTAESRYQIGIQVEDGEQAKVALYSRTIGKEVTWTRNAVAVVNSIISWPDDAESDAMMEGDKAVASESFYAQFARQGLEYGPQYKRIEGNAHAEKAFHARLCSLSNSTGLTGLITALNAMLQAADCAMAVQEAAFSTASIGSVSLRDAASSAKAGTILAWVDGKRHVILCDAVQKPICVMRDVGGSNHRNPIAYGIDTSAAPTDRPVLSKVAQVLGVGTSSLDLNGSLSDNGVDSLQLIELRLELQEISDTYIPLSLLSDGSSLDEIEREFAAMRGGKSPILSVAPVAPASETVEQPRPKIFFVEGIFGHVGGEAGLRDSVKDSIDVIGLGAPGSGTSDDIVAAVRQMADEVELRQPNGPLRLVGHSFGAMLVYSLAVEFGHRGREIEAIVAIDGLLAPALSPHHIPRLDDDDFNQLLHKSRCKSSVPNSTAQTADRAVDELKRVFDKNCRIAASAQIYAPVNYHVTLVLPMQDTVTGITEEVFLQNVGAIQAATSVEDIPSVRVLYVDGDHFSMIRSPGIDEVGRLLVSHASSTGPP</sequence>
<dbReference type="SMART" id="SM00824">
    <property type="entry name" value="PKS_TE"/>
    <property type="match status" value="1"/>
</dbReference>
<dbReference type="RefSeq" id="WP_183928338.1">
    <property type="nucleotide sequence ID" value="NZ_JACIGM010000014.1"/>
</dbReference>
<feature type="domain" description="PKS/mFAS DH" evidence="4">
    <location>
        <begin position="442"/>
        <end position="729"/>
    </location>
</feature>
<dbReference type="EMBL" id="JACIGM010000014">
    <property type="protein sequence ID" value="MBB4277668.1"/>
    <property type="molecule type" value="Genomic_DNA"/>
</dbReference>
<dbReference type="PROSITE" id="PS50075">
    <property type="entry name" value="CARRIER"/>
    <property type="match status" value="1"/>
</dbReference>
<protein>
    <submittedName>
        <fullName evidence="5">Acyl transferase domain-containing protein</fullName>
    </submittedName>
</protein>
<dbReference type="InterPro" id="IPR001031">
    <property type="entry name" value="Thioesterase"/>
</dbReference>
<dbReference type="Gene3D" id="1.10.1200.10">
    <property type="entry name" value="ACP-like"/>
    <property type="match status" value="1"/>
</dbReference>
<dbReference type="InterPro" id="IPR036736">
    <property type="entry name" value="ACP-like_sf"/>
</dbReference>
<dbReference type="Pfam" id="PF00975">
    <property type="entry name" value="Thioesterase"/>
    <property type="match status" value="1"/>
</dbReference>
<dbReference type="SMART" id="SM00827">
    <property type="entry name" value="PKS_AT"/>
    <property type="match status" value="1"/>
</dbReference>
<dbReference type="SUPFAM" id="SSF55048">
    <property type="entry name" value="Probable ACP-binding domain of malonyl-CoA ACP transacylase"/>
    <property type="match status" value="1"/>
</dbReference>
<dbReference type="InterPro" id="IPR042104">
    <property type="entry name" value="PKS_dehydratase_sf"/>
</dbReference>
<dbReference type="AlphaFoldDB" id="A0A7W6RTJ6"/>
<dbReference type="InterPro" id="IPR016036">
    <property type="entry name" value="Malonyl_transacylase_ACP-bd"/>
</dbReference>
<dbReference type="PROSITE" id="PS52019">
    <property type="entry name" value="PKS_MFAS_DH"/>
    <property type="match status" value="1"/>
</dbReference>
<evidence type="ECO:0000256" key="2">
    <source>
        <dbReference type="PROSITE-ProRule" id="PRU01363"/>
    </source>
</evidence>
<dbReference type="InterPro" id="IPR029058">
    <property type="entry name" value="AB_hydrolase_fold"/>
</dbReference>
<dbReference type="PANTHER" id="PTHR43775:SF51">
    <property type="entry name" value="INACTIVE PHENOLPHTHIOCEROL SYNTHESIS POLYKETIDE SYNTHASE TYPE I PKS1-RELATED"/>
    <property type="match status" value="1"/>
</dbReference>
<evidence type="ECO:0000259" key="3">
    <source>
        <dbReference type="PROSITE" id="PS50075"/>
    </source>
</evidence>
<feature type="region of interest" description="C-terminal hotdog fold" evidence="2">
    <location>
        <begin position="583"/>
        <end position="729"/>
    </location>
</feature>
<dbReference type="InterPro" id="IPR016035">
    <property type="entry name" value="Acyl_Trfase/lysoPLipase"/>
</dbReference>
<dbReference type="SUPFAM" id="SSF53474">
    <property type="entry name" value="alpha/beta-Hydrolases"/>
    <property type="match status" value="1"/>
</dbReference>
<dbReference type="InterPro" id="IPR049900">
    <property type="entry name" value="PKS_mFAS_DH"/>
</dbReference>
<proteinExistence type="predicted"/>
<dbReference type="SUPFAM" id="SSF47336">
    <property type="entry name" value="ACP-like"/>
    <property type="match status" value="1"/>
</dbReference>
<comment type="caution">
    <text evidence="2">Lacks conserved residue(s) required for the propagation of feature annotation.</text>
</comment>
<feature type="domain" description="Carrier" evidence="3">
    <location>
        <begin position="720"/>
        <end position="797"/>
    </location>
</feature>
<dbReference type="Pfam" id="PF00698">
    <property type="entry name" value="Acyl_transf_1"/>
    <property type="match status" value="1"/>
</dbReference>
<dbReference type="InterPro" id="IPR020807">
    <property type="entry name" value="PKS_DH"/>
</dbReference>
<dbReference type="InterPro" id="IPR049552">
    <property type="entry name" value="PKS_DH_N"/>
</dbReference>
<gene>
    <name evidence="5" type="ORF">GGE12_005477</name>
</gene>
<dbReference type="InterPro" id="IPR009081">
    <property type="entry name" value="PP-bd_ACP"/>
</dbReference>
<dbReference type="InterPro" id="IPR014043">
    <property type="entry name" value="Acyl_transferase_dom"/>
</dbReference>
<dbReference type="InterPro" id="IPR001227">
    <property type="entry name" value="Ac_transferase_dom_sf"/>
</dbReference>
<reference evidence="5 6" key="1">
    <citation type="submission" date="2020-08" db="EMBL/GenBank/DDBJ databases">
        <title>Genomic Encyclopedia of Type Strains, Phase IV (KMG-V): Genome sequencing to study the core and pangenomes of soil and plant-associated prokaryotes.</title>
        <authorList>
            <person name="Whitman W."/>
        </authorList>
    </citation>
    <scope>NUCLEOTIDE SEQUENCE [LARGE SCALE GENOMIC DNA]</scope>
    <source>
        <strain evidence="5 6">SEMIA 402</strain>
    </source>
</reference>
<dbReference type="InterPro" id="IPR020802">
    <property type="entry name" value="TesA-like"/>
</dbReference>
<dbReference type="SMART" id="SM00826">
    <property type="entry name" value="PKS_DH"/>
    <property type="match status" value="1"/>
</dbReference>
<dbReference type="PANTHER" id="PTHR43775">
    <property type="entry name" value="FATTY ACID SYNTHASE"/>
    <property type="match status" value="1"/>
</dbReference>
<organism evidence="5 6">
    <name type="scientific">Rhizobium mongolense</name>
    <dbReference type="NCBI Taxonomy" id="57676"/>
    <lineage>
        <taxon>Bacteria</taxon>
        <taxon>Pseudomonadati</taxon>
        <taxon>Pseudomonadota</taxon>
        <taxon>Alphaproteobacteria</taxon>
        <taxon>Hyphomicrobiales</taxon>
        <taxon>Rhizobiaceae</taxon>
        <taxon>Rhizobium/Agrobacterium group</taxon>
        <taxon>Rhizobium</taxon>
    </lineage>
</organism>
<name>A0A7W6RTJ6_9HYPH</name>
<dbReference type="Pfam" id="PF21089">
    <property type="entry name" value="PKS_DH_N"/>
    <property type="match status" value="1"/>
</dbReference>
<dbReference type="GO" id="GO:0006633">
    <property type="term" value="P:fatty acid biosynthetic process"/>
    <property type="evidence" value="ECO:0007669"/>
    <property type="project" value="TreeGrafter"/>
</dbReference>
<accession>A0A7W6RTJ6</accession>
<dbReference type="GO" id="GO:0004312">
    <property type="term" value="F:fatty acid synthase activity"/>
    <property type="evidence" value="ECO:0007669"/>
    <property type="project" value="TreeGrafter"/>
</dbReference>
<dbReference type="SUPFAM" id="SSF52151">
    <property type="entry name" value="FabD/lysophospholipase-like"/>
    <property type="match status" value="1"/>
</dbReference>
<comment type="caution">
    <text evidence="5">The sequence shown here is derived from an EMBL/GenBank/DDBJ whole genome shotgun (WGS) entry which is preliminary data.</text>
</comment>